<dbReference type="RefSeq" id="WP_025070244.1">
    <property type="nucleotide sequence ID" value="NZ_FUXK01000017.1"/>
</dbReference>
<evidence type="ECO:0000313" key="2">
    <source>
        <dbReference type="Proteomes" id="UP000190065"/>
    </source>
</evidence>
<proteinExistence type="predicted"/>
<protein>
    <recommendedName>
        <fullName evidence="3">Immunity protein 43</fullName>
    </recommendedName>
</protein>
<name>A0A1T4PUV1_9BACT</name>
<sequence>MYKYKRVWIETDPLIMGVRNGVYQVELKEKKSFVSKEERNYYESYFASGINAFLLDDFKRIDEKKITCVTYFPLKGALETDFIVAAPHERGIDFLVTEKCLDVLESFKLPTYNKFKVNIEGFPSNYFAVGFPMVPNRFVDYSDSKFVDLTTKEHVQIADSEEYKKYFSIGDRKISVKYRLDYDIIAIQPFGLFFSEKLINAIKMNRLLGLQVEDTEMVLK</sequence>
<gene>
    <name evidence="1" type="ORF">SAMN02745202_01571</name>
</gene>
<dbReference type="AlphaFoldDB" id="A0A1T4PUV1"/>
<dbReference type="Proteomes" id="UP000190065">
    <property type="component" value="Unassembled WGS sequence"/>
</dbReference>
<evidence type="ECO:0008006" key="3">
    <source>
        <dbReference type="Google" id="ProtNLM"/>
    </source>
</evidence>
<accession>A0A1T4PUV1</accession>
<organism evidence="1 2">
    <name type="scientific">Segatella oulorum</name>
    <dbReference type="NCBI Taxonomy" id="28136"/>
    <lineage>
        <taxon>Bacteria</taxon>
        <taxon>Pseudomonadati</taxon>
        <taxon>Bacteroidota</taxon>
        <taxon>Bacteroidia</taxon>
        <taxon>Bacteroidales</taxon>
        <taxon>Prevotellaceae</taxon>
        <taxon>Segatella</taxon>
    </lineage>
</organism>
<evidence type="ECO:0000313" key="1">
    <source>
        <dbReference type="EMBL" id="SJZ95313.1"/>
    </source>
</evidence>
<dbReference type="EMBL" id="FUXK01000017">
    <property type="protein sequence ID" value="SJZ95313.1"/>
    <property type="molecule type" value="Genomic_DNA"/>
</dbReference>
<reference evidence="1 2" key="1">
    <citation type="submission" date="2017-02" db="EMBL/GenBank/DDBJ databases">
        <authorList>
            <person name="Peterson S.W."/>
        </authorList>
    </citation>
    <scope>NUCLEOTIDE SEQUENCE [LARGE SCALE GENOMIC DNA]</scope>
    <source>
        <strain evidence="1 2">ATCC 43324</strain>
    </source>
</reference>